<evidence type="ECO:0000313" key="3">
    <source>
        <dbReference type="Proteomes" id="UP001054252"/>
    </source>
</evidence>
<comment type="caution">
    <text evidence="2">The sequence shown here is derived from an EMBL/GenBank/DDBJ whole genome shotgun (WGS) entry which is preliminary data.</text>
</comment>
<dbReference type="Proteomes" id="UP001054252">
    <property type="component" value="Unassembled WGS sequence"/>
</dbReference>
<organism evidence="2 3">
    <name type="scientific">Rubroshorea leprosula</name>
    <dbReference type="NCBI Taxonomy" id="152421"/>
    <lineage>
        <taxon>Eukaryota</taxon>
        <taxon>Viridiplantae</taxon>
        <taxon>Streptophyta</taxon>
        <taxon>Embryophyta</taxon>
        <taxon>Tracheophyta</taxon>
        <taxon>Spermatophyta</taxon>
        <taxon>Magnoliopsida</taxon>
        <taxon>eudicotyledons</taxon>
        <taxon>Gunneridae</taxon>
        <taxon>Pentapetalae</taxon>
        <taxon>rosids</taxon>
        <taxon>malvids</taxon>
        <taxon>Malvales</taxon>
        <taxon>Dipterocarpaceae</taxon>
        <taxon>Rubroshorea</taxon>
    </lineage>
</organism>
<dbReference type="AlphaFoldDB" id="A0AAV5IP47"/>
<gene>
    <name evidence="2" type="ORF">SLEP1_g12748</name>
</gene>
<evidence type="ECO:0000256" key="1">
    <source>
        <dbReference type="SAM" id="MobiDB-lite"/>
    </source>
</evidence>
<sequence length="60" mass="6489">MPSLGDAAPQTWGAGPSVPQHDKVGIQPPQQQLKRKPGEIVEPGLRDKKENATIKHIGKK</sequence>
<evidence type="ECO:0000313" key="2">
    <source>
        <dbReference type="EMBL" id="GKU99978.1"/>
    </source>
</evidence>
<keyword evidence="3" id="KW-1185">Reference proteome</keyword>
<name>A0AAV5IP47_9ROSI</name>
<accession>A0AAV5IP47</accession>
<feature type="region of interest" description="Disordered" evidence="1">
    <location>
        <begin position="1"/>
        <end position="60"/>
    </location>
</feature>
<proteinExistence type="predicted"/>
<reference evidence="2 3" key="1">
    <citation type="journal article" date="2021" name="Commun. Biol.">
        <title>The genome of Shorea leprosula (Dipterocarpaceae) highlights the ecological relevance of drought in aseasonal tropical rainforests.</title>
        <authorList>
            <person name="Ng K.K.S."/>
            <person name="Kobayashi M.J."/>
            <person name="Fawcett J.A."/>
            <person name="Hatakeyama M."/>
            <person name="Paape T."/>
            <person name="Ng C.H."/>
            <person name="Ang C.C."/>
            <person name="Tnah L.H."/>
            <person name="Lee C.T."/>
            <person name="Nishiyama T."/>
            <person name="Sese J."/>
            <person name="O'Brien M.J."/>
            <person name="Copetti D."/>
            <person name="Mohd Noor M.I."/>
            <person name="Ong R.C."/>
            <person name="Putra M."/>
            <person name="Sireger I.Z."/>
            <person name="Indrioko S."/>
            <person name="Kosugi Y."/>
            <person name="Izuno A."/>
            <person name="Isagi Y."/>
            <person name="Lee S.L."/>
            <person name="Shimizu K.K."/>
        </authorList>
    </citation>
    <scope>NUCLEOTIDE SEQUENCE [LARGE SCALE GENOMIC DNA]</scope>
    <source>
        <strain evidence="2">214</strain>
    </source>
</reference>
<feature type="compositionally biased region" description="Basic and acidic residues" evidence="1">
    <location>
        <begin position="36"/>
        <end position="53"/>
    </location>
</feature>
<dbReference type="EMBL" id="BPVZ01000015">
    <property type="protein sequence ID" value="GKU99978.1"/>
    <property type="molecule type" value="Genomic_DNA"/>
</dbReference>
<protein>
    <submittedName>
        <fullName evidence="2">Uncharacterized protein</fullName>
    </submittedName>
</protein>